<name>A0A9X4BJY5_9GAMM</name>
<comment type="caution">
    <text evidence="1">The sequence shown here is derived from an EMBL/GenBank/DDBJ whole genome shotgun (WGS) entry which is preliminary data.</text>
</comment>
<evidence type="ECO:0000313" key="1">
    <source>
        <dbReference type="EMBL" id="MDC8015581.1"/>
    </source>
</evidence>
<dbReference type="Proteomes" id="UP001139971">
    <property type="component" value="Unassembled WGS sequence"/>
</dbReference>
<reference evidence="1" key="1">
    <citation type="submission" date="2023-02" db="EMBL/GenBank/DDBJ databases">
        <title>Tahibacter soli sp. nov. isolated from soil.</title>
        <authorList>
            <person name="Baek J.H."/>
            <person name="Lee J.K."/>
            <person name="Choi D.G."/>
            <person name="Jeon C.O."/>
        </authorList>
    </citation>
    <scope>NUCLEOTIDE SEQUENCE</scope>
    <source>
        <strain evidence="1">BL</strain>
    </source>
</reference>
<dbReference type="SUPFAM" id="SSF47413">
    <property type="entry name" value="lambda repressor-like DNA-binding domains"/>
    <property type="match status" value="1"/>
</dbReference>
<dbReference type="InterPro" id="IPR010982">
    <property type="entry name" value="Lambda_DNA-bd_dom_sf"/>
</dbReference>
<dbReference type="AlphaFoldDB" id="A0A9X4BJY5"/>
<keyword evidence="2" id="KW-1185">Reference proteome</keyword>
<dbReference type="RefSeq" id="WP_263545210.1">
    <property type="nucleotide sequence ID" value="NZ_JAOVZO020000020.1"/>
</dbReference>
<accession>A0A9X4BJY5</accession>
<dbReference type="GO" id="GO:0003677">
    <property type="term" value="F:DNA binding"/>
    <property type="evidence" value="ECO:0007669"/>
    <property type="project" value="InterPro"/>
</dbReference>
<gene>
    <name evidence="1" type="ORF">OD750_023900</name>
</gene>
<organism evidence="1 2">
    <name type="scientific">Tahibacter soli</name>
    <dbReference type="NCBI Taxonomy" id="2983605"/>
    <lineage>
        <taxon>Bacteria</taxon>
        <taxon>Pseudomonadati</taxon>
        <taxon>Pseudomonadota</taxon>
        <taxon>Gammaproteobacteria</taxon>
        <taxon>Lysobacterales</taxon>
        <taxon>Rhodanobacteraceae</taxon>
        <taxon>Tahibacter</taxon>
    </lineage>
</organism>
<dbReference type="EMBL" id="JAOVZO020000020">
    <property type="protein sequence ID" value="MDC8015581.1"/>
    <property type="molecule type" value="Genomic_DNA"/>
</dbReference>
<proteinExistence type="predicted"/>
<sequence length="261" mass="29056">MPPLDSSRLLIDALKRALRARGVTYRAVAQALELSEPSVKRLFSRGGFSVERLAQVCALADLDFFDLAKLARQRSERATQLSLAQEQALAGDETLMLVFHLLLAGWKTADIRAHYGLSAPASVRALARLDRLRLIVLEPGDRARLAVPRNVTWRRHGPVQRRYGDAALREFIDAGFDGADEMLFLETRELGAASQALIRRRLERLAQEFLELAELDASLPPAARRNTGLVLATRPWVFSIAKPDAARRAKRAAPRASRFTV</sequence>
<evidence type="ECO:0000313" key="2">
    <source>
        <dbReference type="Proteomes" id="UP001139971"/>
    </source>
</evidence>
<protein>
    <submittedName>
        <fullName evidence="1">Helix-turn-helix transcriptional regulator</fullName>
    </submittedName>
</protein>